<dbReference type="RefSeq" id="WP_261759356.1">
    <property type="nucleotide sequence ID" value="NZ_CP104562.2"/>
</dbReference>
<gene>
    <name evidence="2" type="ORF">N4261_06325</name>
</gene>
<reference evidence="2" key="1">
    <citation type="submission" date="2022-10" db="EMBL/GenBank/DDBJ databases">
        <title>Characterization and whole genome sequencing of a new Roseateles species, isolated from fresh water.</title>
        <authorList>
            <person name="Guliayeva D.Y."/>
            <person name="Akhremchuk A.E."/>
            <person name="Sikolenko M.A."/>
            <person name="Valentovich L.N."/>
            <person name="Sidarenka A.V."/>
        </authorList>
    </citation>
    <scope>NUCLEOTIDE SEQUENCE</scope>
    <source>
        <strain evidence="2">BIM B-1768</strain>
    </source>
</reference>
<name>A0ABY6B6G5_9BURK</name>
<feature type="compositionally biased region" description="Polar residues" evidence="1">
    <location>
        <begin position="12"/>
        <end position="27"/>
    </location>
</feature>
<protein>
    <submittedName>
        <fullName evidence="2">Uncharacterized protein</fullName>
    </submittedName>
</protein>
<organism evidence="2 3">
    <name type="scientific">Roseateles amylovorans</name>
    <dbReference type="NCBI Taxonomy" id="2978473"/>
    <lineage>
        <taxon>Bacteria</taxon>
        <taxon>Pseudomonadati</taxon>
        <taxon>Pseudomonadota</taxon>
        <taxon>Betaproteobacteria</taxon>
        <taxon>Burkholderiales</taxon>
        <taxon>Sphaerotilaceae</taxon>
        <taxon>Roseateles</taxon>
    </lineage>
</organism>
<accession>A0ABY6B6G5</accession>
<feature type="region of interest" description="Disordered" evidence="1">
    <location>
        <begin position="1"/>
        <end position="28"/>
    </location>
</feature>
<proteinExistence type="predicted"/>
<evidence type="ECO:0000313" key="3">
    <source>
        <dbReference type="Proteomes" id="UP001064933"/>
    </source>
</evidence>
<evidence type="ECO:0000313" key="2">
    <source>
        <dbReference type="EMBL" id="UXH79536.1"/>
    </source>
</evidence>
<keyword evidence="3" id="KW-1185">Reference proteome</keyword>
<dbReference type="Proteomes" id="UP001064933">
    <property type="component" value="Chromosome"/>
</dbReference>
<evidence type="ECO:0000256" key="1">
    <source>
        <dbReference type="SAM" id="MobiDB-lite"/>
    </source>
</evidence>
<dbReference type="EMBL" id="CP104562">
    <property type="protein sequence ID" value="UXH79536.1"/>
    <property type="molecule type" value="Genomic_DNA"/>
</dbReference>
<sequence>MAGSLTGGHNPFAQQMQEQTNFQSQWDQAVLHKQAAQDQLNAKKNEVAQGVTNSVAKLVGMVQI</sequence>